<evidence type="ECO:0000313" key="3">
    <source>
        <dbReference type="Proteomes" id="UP000823900"/>
    </source>
</evidence>
<comment type="caution">
    <text evidence="2">The sequence shown here is derived from an EMBL/GenBank/DDBJ whole genome shotgun (WGS) entry which is preliminary data.</text>
</comment>
<dbReference type="GO" id="GO:0097367">
    <property type="term" value="F:carbohydrate derivative binding"/>
    <property type="evidence" value="ECO:0007669"/>
    <property type="project" value="InterPro"/>
</dbReference>
<reference evidence="2" key="2">
    <citation type="submission" date="2021-04" db="EMBL/GenBank/DDBJ databases">
        <authorList>
            <person name="Gilroy R."/>
        </authorList>
    </citation>
    <scope>NUCLEOTIDE SEQUENCE</scope>
    <source>
        <strain evidence="2">CHK178-16964</strain>
    </source>
</reference>
<dbReference type="SUPFAM" id="SSF46689">
    <property type="entry name" value="Homeodomain-like"/>
    <property type="match status" value="1"/>
</dbReference>
<dbReference type="GO" id="GO:0003700">
    <property type="term" value="F:DNA-binding transcription factor activity"/>
    <property type="evidence" value="ECO:0007669"/>
    <property type="project" value="InterPro"/>
</dbReference>
<protein>
    <submittedName>
        <fullName evidence="2">MurR/RpiR family transcriptional regulator</fullName>
    </submittedName>
</protein>
<dbReference type="PANTHER" id="PTHR30514:SF1">
    <property type="entry name" value="HTH-TYPE TRANSCRIPTIONAL REGULATOR HEXR-RELATED"/>
    <property type="match status" value="1"/>
</dbReference>
<dbReference type="InterPro" id="IPR036388">
    <property type="entry name" value="WH-like_DNA-bd_sf"/>
</dbReference>
<proteinExistence type="predicted"/>
<dbReference type="Gene3D" id="1.10.10.10">
    <property type="entry name" value="Winged helix-like DNA-binding domain superfamily/Winged helix DNA-binding domain"/>
    <property type="match status" value="1"/>
</dbReference>
<dbReference type="PANTHER" id="PTHR30514">
    <property type="entry name" value="GLUCOKINASE"/>
    <property type="match status" value="1"/>
</dbReference>
<dbReference type="Proteomes" id="UP000823900">
    <property type="component" value="Unassembled WGS sequence"/>
</dbReference>
<dbReference type="AlphaFoldDB" id="A0A9D2KND1"/>
<sequence length="191" mass="21866">MENEISLRIQAAYGDLRPSEKRVADHILEHMEELRSLSIDQLAKRCGVSQPTVVRMIKAMGFGGYKELRYTAVEELAKKEERTLQPFHAMYGYTLTGEEKTEDIPAKIVATTESMAEEILKNISSKTFCQVIDTLNKARKIDIYSVENSNVTAQDLLTKLLSSDYKRYAEILNRNSRIVRDKAYLINNNKK</sequence>
<dbReference type="EMBL" id="DWZA01000052">
    <property type="protein sequence ID" value="HJA71064.1"/>
    <property type="molecule type" value="Genomic_DNA"/>
</dbReference>
<dbReference type="InterPro" id="IPR009057">
    <property type="entry name" value="Homeodomain-like_sf"/>
</dbReference>
<name>A0A9D2KND1_9FIRM</name>
<reference evidence="2" key="1">
    <citation type="journal article" date="2021" name="PeerJ">
        <title>Extensive microbial diversity within the chicken gut microbiome revealed by metagenomics and culture.</title>
        <authorList>
            <person name="Gilroy R."/>
            <person name="Ravi A."/>
            <person name="Getino M."/>
            <person name="Pursley I."/>
            <person name="Horton D.L."/>
            <person name="Alikhan N.F."/>
            <person name="Baker D."/>
            <person name="Gharbi K."/>
            <person name="Hall N."/>
            <person name="Watson M."/>
            <person name="Adriaenssens E.M."/>
            <person name="Foster-Nyarko E."/>
            <person name="Jarju S."/>
            <person name="Secka A."/>
            <person name="Antonio M."/>
            <person name="Oren A."/>
            <person name="Chaudhuri R.R."/>
            <person name="La Ragione R."/>
            <person name="Hildebrand F."/>
            <person name="Pallen M.J."/>
        </authorList>
    </citation>
    <scope>NUCLEOTIDE SEQUENCE</scope>
    <source>
        <strain evidence="2">CHK178-16964</strain>
    </source>
</reference>
<evidence type="ECO:0000313" key="2">
    <source>
        <dbReference type="EMBL" id="HJA71064.1"/>
    </source>
</evidence>
<dbReference type="InterPro" id="IPR000281">
    <property type="entry name" value="HTH_RpiR"/>
</dbReference>
<dbReference type="InterPro" id="IPR047640">
    <property type="entry name" value="RpiR-like"/>
</dbReference>
<dbReference type="Pfam" id="PF01418">
    <property type="entry name" value="HTH_6"/>
    <property type="match status" value="1"/>
</dbReference>
<dbReference type="GO" id="GO:0003677">
    <property type="term" value="F:DNA binding"/>
    <property type="evidence" value="ECO:0007669"/>
    <property type="project" value="InterPro"/>
</dbReference>
<evidence type="ECO:0000259" key="1">
    <source>
        <dbReference type="PROSITE" id="PS51071"/>
    </source>
</evidence>
<dbReference type="PROSITE" id="PS51071">
    <property type="entry name" value="HTH_RPIR"/>
    <property type="match status" value="1"/>
</dbReference>
<accession>A0A9D2KND1</accession>
<gene>
    <name evidence="2" type="ORF">IAA07_05705</name>
</gene>
<organism evidence="2 3">
    <name type="scientific">Candidatus Lachnoclostridium stercoravium</name>
    <dbReference type="NCBI Taxonomy" id="2838633"/>
    <lineage>
        <taxon>Bacteria</taxon>
        <taxon>Bacillati</taxon>
        <taxon>Bacillota</taxon>
        <taxon>Clostridia</taxon>
        <taxon>Lachnospirales</taxon>
        <taxon>Lachnospiraceae</taxon>
    </lineage>
</organism>
<feature type="domain" description="HTH rpiR-type" evidence="1">
    <location>
        <begin position="3"/>
        <end position="79"/>
    </location>
</feature>